<dbReference type="EMBL" id="FNXT01001087">
    <property type="protein sequence ID" value="SZX71891.1"/>
    <property type="molecule type" value="Genomic_DNA"/>
</dbReference>
<protein>
    <submittedName>
        <fullName evidence="1">Uncharacterized protein</fullName>
    </submittedName>
</protein>
<organism evidence="1 2">
    <name type="scientific">Tetradesmus obliquus</name>
    <name type="common">Green alga</name>
    <name type="synonym">Acutodesmus obliquus</name>
    <dbReference type="NCBI Taxonomy" id="3088"/>
    <lineage>
        <taxon>Eukaryota</taxon>
        <taxon>Viridiplantae</taxon>
        <taxon>Chlorophyta</taxon>
        <taxon>core chlorophytes</taxon>
        <taxon>Chlorophyceae</taxon>
        <taxon>CS clade</taxon>
        <taxon>Sphaeropleales</taxon>
        <taxon>Scenedesmaceae</taxon>
        <taxon>Tetradesmus</taxon>
    </lineage>
</organism>
<dbReference type="Proteomes" id="UP000256970">
    <property type="component" value="Unassembled WGS sequence"/>
</dbReference>
<proteinExistence type="predicted"/>
<keyword evidence="2" id="KW-1185">Reference proteome</keyword>
<accession>A0A383W335</accession>
<sequence>MVPLGGPSKYLSLWATKTVSSSSSRRSQRHVAVAAAAVEAVHGKPYHTLPSEADGQAAVAPFSAAAAAAEAAQQQLLSGTQSSPLSELLTADAQLREIAQVYATVQSLHHKALLRKLQKYGPCAASLPGFAYACVAEALGMQWAAQPGAKVDLGDLHDLTRYAKEKFSSSGSNIFQSALAGVASDLLQACSRGQGGGGQPPALREGVQLLVLPDLRTLLLECVSILEQLVAQLLQQGQQQHGASANSRQQPVRLTNLEDVLVQLHDPGVANAPYVASIASHAVRLLPPAETRPLDLRLQQMVAWRMATPAVYLTYRIGDSIALLPLQLLSLLQQQLFAAVAYSTAMQQLEGARPLLPAGASDADVAASWGPVKQVLDHVAKYHGLRSGWVQHGLWVQVQLAAYQLLHEHKDGESEFERCMLLKQNMKKDAAEFHNAAAYHRLAELQLRCGDYSEAQKSLDGALTGWRTWQHRRGQLHSMLVDRLRPGWQSLAYLHDIVQLATSAGQQQQQQQAQAVSAMETAAAAGDDTTAIGLVLLQEKNSIFAERLNQHVMLLYAIGGQLSQQDWRSYRLNTPTGNHAMRSKLEAALQAKDPNAARHDLASVLLVSVRHVQEETPGSEALLVKSNLPPVADTPAARAAYAELFYTVYSRLAKLARSFTIETPAAALLMRIMWVQAADCGKLAEAAFNFSGDSGHEYAVSQLHVHSAASSPAMAALLLRPSPLPEHCLR</sequence>
<name>A0A383W335_TETOB</name>
<evidence type="ECO:0000313" key="1">
    <source>
        <dbReference type="EMBL" id="SZX71891.1"/>
    </source>
</evidence>
<dbReference type="AlphaFoldDB" id="A0A383W335"/>
<gene>
    <name evidence="1" type="ORF">BQ4739_LOCUS11999</name>
</gene>
<evidence type="ECO:0000313" key="2">
    <source>
        <dbReference type="Proteomes" id="UP000256970"/>
    </source>
</evidence>
<reference evidence="1 2" key="1">
    <citation type="submission" date="2016-10" db="EMBL/GenBank/DDBJ databases">
        <authorList>
            <person name="Cai Z."/>
        </authorList>
    </citation>
    <scope>NUCLEOTIDE SEQUENCE [LARGE SCALE GENOMIC DNA]</scope>
</reference>